<dbReference type="SUPFAM" id="SSF55331">
    <property type="entry name" value="Tautomerase/MIF"/>
    <property type="match status" value="1"/>
</dbReference>
<dbReference type="EMBL" id="KN837975">
    <property type="protein sequence ID" value="KIJ22737.1"/>
    <property type="molecule type" value="Genomic_DNA"/>
</dbReference>
<dbReference type="GO" id="GO:0005615">
    <property type="term" value="C:extracellular space"/>
    <property type="evidence" value="ECO:0007669"/>
    <property type="project" value="UniProtKB-KW"/>
</dbReference>
<evidence type="ECO:0000256" key="9">
    <source>
        <dbReference type="ARBA" id="ARBA00039086"/>
    </source>
</evidence>
<evidence type="ECO:0000256" key="8">
    <source>
        <dbReference type="ARBA" id="ARBA00038932"/>
    </source>
</evidence>
<comment type="catalytic activity">
    <reaction evidence="6">
        <text>3-phenylpyruvate = enol-phenylpyruvate</text>
        <dbReference type="Rhea" id="RHEA:17097"/>
        <dbReference type="ChEBI" id="CHEBI:16815"/>
        <dbReference type="ChEBI" id="CHEBI:18005"/>
        <dbReference type="EC" id="5.3.2.1"/>
    </reaction>
</comment>
<evidence type="ECO:0000313" key="13">
    <source>
        <dbReference type="EMBL" id="KIJ22737.1"/>
    </source>
</evidence>
<gene>
    <name evidence="14" type="ORF">M422DRAFT_30665</name>
    <name evidence="13" type="ORF">M422DRAFT_39947</name>
</gene>
<keyword evidence="4" id="KW-0964">Secreted</keyword>
<dbReference type="InterPro" id="IPR014347">
    <property type="entry name" value="Tautomerase/MIF_sf"/>
</dbReference>
<comment type="catalytic activity">
    <reaction evidence="7">
        <text>L-dopachrome = 5,6-dihydroxyindole-2-carboxylate</text>
        <dbReference type="Rhea" id="RHEA:13041"/>
        <dbReference type="ChEBI" id="CHEBI:16875"/>
        <dbReference type="ChEBI" id="CHEBI:57509"/>
        <dbReference type="EC" id="5.3.3.12"/>
    </reaction>
</comment>
<dbReference type="Gene3D" id="3.30.429.10">
    <property type="entry name" value="Macrophage Migration Inhibitory Factor"/>
    <property type="match status" value="1"/>
</dbReference>
<evidence type="ECO:0000256" key="4">
    <source>
        <dbReference type="ARBA" id="ARBA00022525"/>
    </source>
</evidence>
<evidence type="ECO:0000256" key="6">
    <source>
        <dbReference type="ARBA" id="ARBA00036735"/>
    </source>
</evidence>
<keyword evidence="15" id="KW-1185">Reference proteome</keyword>
<evidence type="ECO:0000313" key="15">
    <source>
        <dbReference type="Proteomes" id="UP000054279"/>
    </source>
</evidence>
<comment type="similarity">
    <text evidence="2">Belongs to the MIF family.</text>
</comment>
<reference evidence="14 15" key="1">
    <citation type="submission" date="2014-06" db="EMBL/GenBank/DDBJ databases">
        <title>Evolutionary Origins and Diversification of the Mycorrhizal Mutualists.</title>
        <authorList>
            <consortium name="DOE Joint Genome Institute"/>
            <consortium name="Mycorrhizal Genomics Consortium"/>
            <person name="Kohler A."/>
            <person name="Kuo A."/>
            <person name="Nagy L.G."/>
            <person name="Floudas D."/>
            <person name="Copeland A."/>
            <person name="Barry K.W."/>
            <person name="Cichocki N."/>
            <person name="Veneault-Fourrey C."/>
            <person name="LaButti K."/>
            <person name="Lindquist E.A."/>
            <person name="Lipzen A."/>
            <person name="Lundell T."/>
            <person name="Morin E."/>
            <person name="Murat C."/>
            <person name="Riley R."/>
            <person name="Ohm R."/>
            <person name="Sun H."/>
            <person name="Tunlid A."/>
            <person name="Henrissat B."/>
            <person name="Grigoriev I.V."/>
            <person name="Hibbett D.S."/>
            <person name="Martin F."/>
        </authorList>
    </citation>
    <scope>NUCLEOTIDE SEQUENCE [LARGE SCALE GENOMIC DNA]</scope>
    <source>
        <strain evidence="14 15">SS14</strain>
    </source>
</reference>
<keyword evidence="3" id="KW-0202">Cytokine</keyword>
<evidence type="ECO:0000256" key="2">
    <source>
        <dbReference type="ARBA" id="ARBA00005851"/>
    </source>
</evidence>
<evidence type="ECO:0000313" key="14">
    <source>
        <dbReference type="EMBL" id="KIJ44163.1"/>
    </source>
</evidence>
<dbReference type="EC" id="5.3.2.1" evidence="9"/>
<dbReference type="Pfam" id="PF01187">
    <property type="entry name" value="MIF"/>
    <property type="match status" value="1"/>
</dbReference>
<proteinExistence type="inferred from homology"/>
<evidence type="ECO:0000256" key="7">
    <source>
        <dbReference type="ARBA" id="ARBA00036823"/>
    </source>
</evidence>
<evidence type="ECO:0000256" key="10">
    <source>
        <dbReference type="ARBA" id="ARBA00041631"/>
    </source>
</evidence>
<dbReference type="PANTHER" id="PTHR11954">
    <property type="entry name" value="D-DOPACHROME DECARBOXYLASE"/>
    <property type="match status" value="1"/>
</dbReference>
<accession>A0A0C9UM68</accession>
<evidence type="ECO:0000256" key="3">
    <source>
        <dbReference type="ARBA" id="ARBA00022514"/>
    </source>
</evidence>
<evidence type="ECO:0000256" key="11">
    <source>
        <dbReference type="ARBA" id="ARBA00041912"/>
    </source>
</evidence>
<dbReference type="GO" id="GO:0004167">
    <property type="term" value="F:dopachrome isomerase activity"/>
    <property type="evidence" value="ECO:0007669"/>
    <property type="project" value="UniProtKB-EC"/>
</dbReference>
<evidence type="ECO:0000256" key="12">
    <source>
        <dbReference type="ARBA" id="ARBA00042730"/>
    </source>
</evidence>
<organism evidence="14 15">
    <name type="scientific">Sphaerobolus stellatus (strain SS14)</name>
    <dbReference type="NCBI Taxonomy" id="990650"/>
    <lineage>
        <taxon>Eukaryota</taxon>
        <taxon>Fungi</taxon>
        <taxon>Dikarya</taxon>
        <taxon>Basidiomycota</taxon>
        <taxon>Agaricomycotina</taxon>
        <taxon>Agaricomycetes</taxon>
        <taxon>Phallomycetidae</taxon>
        <taxon>Geastrales</taxon>
        <taxon>Sphaerobolaceae</taxon>
        <taxon>Sphaerobolus</taxon>
    </lineage>
</organism>
<evidence type="ECO:0000256" key="5">
    <source>
        <dbReference type="ARBA" id="ARBA00023235"/>
    </source>
</evidence>
<evidence type="ECO:0000256" key="1">
    <source>
        <dbReference type="ARBA" id="ARBA00004613"/>
    </source>
</evidence>
<dbReference type="AlphaFoldDB" id="A0A0C9UM68"/>
<dbReference type="GO" id="GO:0050178">
    <property type="term" value="F:phenylpyruvate tautomerase activity"/>
    <property type="evidence" value="ECO:0007669"/>
    <property type="project" value="UniProtKB-EC"/>
</dbReference>
<name>A0A0C9UM68_SPHS4</name>
<protein>
    <recommendedName>
        <fullName evidence="12">L-dopachrome isomerase</fullName>
        <ecNumber evidence="9">5.3.2.1</ecNumber>
        <ecNumber evidence="8">5.3.3.12</ecNumber>
    </recommendedName>
    <alternativeName>
        <fullName evidence="10">L-dopachrome tautomerase</fullName>
    </alternativeName>
    <alternativeName>
        <fullName evidence="11">Phenylpyruvate tautomerase</fullName>
    </alternativeName>
</protein>
<sequence>MPSLVLTTNVKIADSKEFSLEFSKLGAQVLGKPEKYISVQYTHNESLTFAGTFDPAALLVITSLDNISPEKNEKYSEAFFNFFQEKLGVSGDRAYITFYDPGRAYLGHQGTTFASIFGK</sequence>
<keyword evidence="5" id="KW-0413">Isomerase</keyword>
<dbReference type="PANTHER" id="PTHR11954:SF6">
    <property type="entry name" value="MACROPHAGE MIGRATION INHIBITORY FACTOR"/>
    <property type="match status" value="1"/>
</dbReference>
<dbReference type="Proteomes" id="UP000054279">
    <property type="component" value="Unassembled WGS sequence"/>
</dbReference>
<dbReference type="HOGENOM" id="CLU_129906_1_0_1"/>
<dbReference type="EC" id="5.3.3.12" evidence="8"/>
<dbReference type="InterPro" id="IPR001398">
    <property type="entry name" value="Macrophage_inhib_fac"/>
</dbReference>
<dbReference type="EMBL" id="KN837119">
    <property type="protein sequence ID" value="KIJ44163.1"/>
    <property type="molecule type" value="Genomic_DNA"/>
</dbReference>
<dbReference type="OrthoDB" id="255819at2759"/>
<comment type="subcellular location">
    <subcellularLocation>
        <location evidence="1">Secreted</location>
    </subcellularLocation>
</comment>